<dbReference type="InterPro" id="IPR010998">
    <property type="entry name" value="Integrase_recombinase_N"/>
</dbReference>
<keyword evidence="6" id="KW-1160">Virus entry into host cell</keyword>
<keyword evidence="2" id="KW-0229">DNA integration</keyword>
<evidence type="ECO:0000256" key="4">
    <source>
        <dbReference type="ARBA" id="ARBA00023172"/>
    </source>
</evidence>
<dbReference type="InterPro" id="IPR013762">
    <property type="entry name" value="Integrase-like_cat_sf"/>
</dbReference>
<evidence type="ECO:0000256" key="5">
    <source>
        <dbReference type="ARBA" id="ARBA00023195"/>
    </source>
</evidence>
<keyword evidence="3" id="KW-0238">DNA-binding</keyword>
<dbReference type="GO" id="GO:0006310">
    <property type="term" value="P:DNA recombination"/>
    <property type="evidence" value="ECO:0007669"/>
    <property type="project" value="UniProtKB-KW"/>
</dbReference>
<sequence length="428" mass="45992">MPVLKITKRAVDALAPGERPFIAFDTDLAGFGIRVMPSGVMSYIVEYRPHGGGRGVAKRRVTLGKVGTLTPDQSRKTAADILAKVRLGGDPAEERAEKREAITVAELLHLFDEQYIATMVKPSTAVSHRIALVELCEAYGGSKAATASRAQIATLHTKMADRPYAANRALAVWAKAFAWGATRGLVPEGHNPAKGIQKFKEQGRERYLTSEEFSRLGAALADAETIGLPWDADETGQNAKHLAKSENRRVKIDPFAVAAIRLLILTGARLREILDAEWSQVDLERGILFLPDSKTGKKPIYLSAAAQAVLASVPRIEGNPHIIAGAIEGKPRADLKKPWAAVCRAAGFKGVRIHDLRHSFASFGTGASLGLPIIGKLLGHTQAATIQRYAHLDADPVRRAADTIGATIAAAMEGHKGADVVVLKKSQR</sequence>
<dbReference type="InterPro" id="IPR050808">
    <property type="entry name" value="Phage_Integrase"/>
</dbReference>
<dbReference type="Pfam" id="PF00589">
    <property type="entry name" value="Phage_integrase"/>
    <property type="match status" value="1"/>
</dbReference>
<dbReference type="InterPro" id="IPR038488">
    <property type="entry name" value="Integrase_DNA-bd_sf"/>
</dbReference>
<dbReference type="PROSITE" id="PS51898">
    <property type="entry name" value="TYR_RECOMBINASE"/>
    <property type="match status" value="1"/>
</dbReference>
<dbReference type="SUPFAM" id="SSF56349">
    <property type="entry name" value="DNA breaking-rejoining enzymes"/>
    <property type="match status" value="1"/>
</dbReference>
<dbReference type="Pfam" id="PF13356">
    <property type="entry name" value="Arm-DNA-bind_3"/>
    <property type="match status" value="1"/>
</dbReference>
<dbReference type="GO" id="GO:0044826">
    <property type="term" value="P:viral genome integration into host DNA"/>
    <property type="evidence" value="ECO:0007669"/>
    <property type="project" value="UniProtKB-KW"/>
</dbReference>
<dbReference type="GO" id="GO:0046718">
    <property type="term" value="P:symbiont entry into host cell"/>
    <property type="evidence" value="ECO:0007669"/>
    <property type="project" value="UniProtKB-KW"/>
</dbReference>
<gene>
    <name evidence="8" type="ORF">AMST5_02468</name>
</gene>
<dbReference type="GO" id="GO:0075713">
    <property type="term" value="P:establishment of integrated proviral latency"/>
    <property type="evidence" value="ECO:0007669"/>
    <property type="project" value="UniProtKB-KW"/>
</dbReference>
<evidence type="ECO:0000256" key="6">
    <source>
        <dbReference type="ARBA" id="ARBA00023296"/>
    </source>
</evidence>
<evidence type="ECO:0000256" key="2">
    <source>
        <dbReference type="ARBA" id="ARBA00022908"/>
    </source>
</evidence>
<protein>
    <recommendedName>
        <fullName evidence="7">Tyr recombinase domain-containing protein</fullName>
    </recommendedName>
</protein>
<dbReference type="GO" id="GO:0015074">
    <property type="term" value="P:DNA integration"/>
    <property type="evidence" value="ECO:0007669"/>
    <property type="project" value="UniProtKB-KW"/>
</dbReference>
<dbReference type="InterPro" id="IPR025166">
    <property type="entry name" value="Integrase_DNA_bind_dom"/>
</dbReference>
<comment type="similarity">
    <text evidence="1">Belongs to the 'phage' integrase family.</text>
</comment>
<dbReference type="PANTHER" id="PTHR30629:SF2">
    <property type="entry name" value="PROPHAGE INTEGRASE INTS-RELATED"/>
    <property type="match status" value="1"/>
</dbReference>
<dbReference type="InterPro" id="IPR011010">
    <property type="entry name" value="DNA_brk_join_enz"/>
</dbReference>
<dbReference type="EMBL" id="OY288114">
    <property type="protein sequence ID" value="CAJ0872990.1"/>
    <property type="molecule type" value="Genomic_DNA"/>
</dbReference>
<dbReference type="AlphaFoldDB" id="A0AA48M160"/>
<dbReference type="Gene3D" id="1.10.150.130">
    <property type="match status" value="1"/>
</dbReference>
<dbReference type="PANTHER" id="PTHR30629">
    <property type="entry name" value="PROPHAGE INTEGRASE"/>
    <property type="match status" value="1"/>
</dbReference>
<evidence type="ECO:0000256" key="1">
    <source>
        <dbReference type="ARBA" id="ARBA00008857"/>
    </source>
</evidence>
<accession>A0AA48M160</accession>
<dbReference type="Gene3D" id="1.10.443.10">
    <property type="entry name" value="Intergrase catalytic core"/>
    <property type="match status" value="1"/>
</dbReference>
<evidence type="ECO:0000259" key="7">
    <source>
        <dbReference type="PROSITE" id="PS51898"/>
    </source>
</evidence>
<dbReference type="GO" id="GO:0003677">
    <property type="term" value="F:DNA binding"/>
    <property type="evidence" value="ECO:0007669"/>
    <property type="project" value="UniProtKB-KW"/>
</dbReference>
<evidence type="ECO:0000313" key="8">
    <source>
        <dbReference type="EMBL" id="CAJ0872990.1"/>
    </source>
</evidence>
<dbReference type="InterPro" id="IPR002104">
    <property type="entry name" value="Integrase_catalytic"/>
</dbReference>
<dbReference type="Gene3D" id="3.30.160.390">
    <property type="entry name" value="Integrase, DNA-binding domain"/>
    <property type="match status" value="1"/>
</dbReference>
<keyword evidence="5" id="KW-1179">Viral genome integration</keyword>
<organism evidence="8">
    <name type="scientific">freshwater sediment metagenome</name>
    <dbReference type="NCBI Taxonomy" id="556182"/>
    <lineage>
        <taxon>unclassified sequences</taxon>
        <taxon>metagenomes</taxon>
        <taxon>ecological metagenomes</taxon>
    </lineage>
</organism>
<feature type="domain" description="Tyr recombinase" evidence="7">
    <location>
        <begin position="203"/>
        <end position="402"/>
    </location>
</feature>
<reference evidence="8" key="1">
    <citation type="submission" date="2023-07" db="EMBL/GenBank/DDBJ databases">
        <authorList>
            <person name="Pelsma A.J. K."/>
        </authorList>
    </citation>
    <scope>NUCLEOTIDE SEQUENCE</scope>
</reference>
<dbReference type="CDD" id="cd00796">
    <property type="entry name" value="INT_Rci_Hp1_C"/>
    <property type="match status" value="1"/>
</dbReference>
<proteinExistence type="inferred from homology"/>
<keyword evidence="4" id="KW-0233">DNA recombination</keyword>
<evidence type="ECO:0000256" key="3">
    <source>
        <dbReference type="ARBA" id="ARBA00023125"/>
    </source>
</evidence>
<name>A0AA48M160_9ZZZZ</name>